<dbReference type="Proteomes" id="UP000198534">
    <property type="component" value="Unassembled WGS sequence"/>
</dbReference>
<sequence length="107" mass="12772">MTDNGHHEHEQEQEVVETLVIKNEQNEDEIFQVLYRFEQDNGKKYILLISMQEEDADVEDEEQEVFAFRYEDKGEEISLIPIEDDGEWDMVEEVLHTLETELDNHES</sequence>
<dbReference type="AlphaFoldDB" id="A0A1H2VAY5"/>
<dbReference type="OrthoDB" id="2086132at2"/>
<dbReference type="EMBL" id="FNNQ01000005">
    <property type="protein sequence ID" value="SDW65445.1"/>
    <property type="molecule type" value="Genomic_DNA"/>
</dbReference>
<dbReference type="STRING" id="1048340.SAMN05444487_10545"/>
<name>A0A1H2VAY5_9BACL</name>
<dbReference type="Pfam" id="PF06949">
    <property type="entry name" value="DUF1292"/>
    <property type="match status" value="1"/>
</dbReference>
<evidence type="ECO:0000256" key="2">
    <source>
        <dbReference type="HAMAP-Rule" id="MF_01448"/>
    </source>
</evidence>
<gene>
    <name evidence="3" type="ORF">SAMN05444487_10545</name>
</gene>
<reference evidence="3 4" key="1">
    <citation type="submission" date="2016-10" db="EMBL/GenBank/DDBJ databases">
        <authorList>
            <person name="de Groot N.N."/>
        </authorList>
    </citation>
    <scope>NUCLEOTIDE SEQUENCE [LARGE SCALE GENOMIC DNA]</scope>
    <source>
        <strain evidence="3 4">DSM 45610</strain>
    </source>
</reference>
<evidence type="ECO:0000256" key="1">
    <source>
        <dbReference type="ARBA" id="ARBA00008439"/>
    </source>
</evidence>
<dbReference type="InterPro" id="IPR009711">
    <property type="entry name" value="UPF0473"/>
</dbReference>
<evidence type="ECO:0000313" key="4">
    <source>
        <dbReference type="Proteomes" id="UP000198534"/>
    </source>
</evidence>
<dbReference type="PANTHER" id="PTHR40066:SF1">
    <property type="entry name" value="UPF0473 PROTEIN CBO2561_CLC_2432"/>
    <property type="match status" value="1"/>
</dbReference>
<proteinExistence type="inferred from homology"/>
<dbReference type="HAMAP" id="MF_01448">
    <property type="entry name" value="UPF0473"/>
    <property type="match status" value="1"/>
</dbReference>
<evidence type="ECO:0000313" key="3">
    <source>
        <dbReference type="EMBL" id="SDW65445.1"/>
    </source>
</evidence>
<keyword evidence="4" id="KW-1185">Reference proteome</keyword>
<organism evidence="3 4">
    <name type="scientific">Marininema mesophilum</name>
    <dbReference type="NCBI Taxonomy" id="1048340"/>
    <lineage>
        <taxon>Bacteria</taxon>
        <taxon>Bacillati</taxon>
        <taxon>Bacillota</taxon>
        <taxon>Bacilli</taxon>
        <taxon>Bacillales</taxon>
        <taxon>Thermoactinomycetaceae</taxon>
        <taxon>Marininema</taxon>
    </lineage>
</organism>
<dbReference type="PANTHER" id="PTHR40066">
    <property type="entry name" value="UPF0473 PROTEIN CBO2561/CLC_2432"/>
    <property type="match status" value="1"/>
</dbReference>
<comment type="similarity">
    <text evidence="1 2">Belongs to the UPF0473 family.</text>
</comment>
<accession>A0A1H2VAY5</accession>
<protein>
    <recommendedName>
        <fullName evidence="2">UPF0473 protein SAMN05444487_10545</fullName>
    </recommendedName>
</protein>
<dbReference type="RefSeq" id="WP_091737921.1">
    <property type="nucleotide sequence ID" value="NZ_FNNQ01000005.1"/>
</dbReference>